<dbReference type="EMBL" id="JACHJQ010000004">
    <property type="protein sequence ID" value="MBB4908081.1"/>
    <property type="molecule type" value="Genomic_DNA"/>
</dbReference>
<comment type="caution">
    <text evidence="1">The sequence shown here is derived from an EMBL/GenBank/DDBJ whole genome shotgun (WGS) entry which is preliminary data.</text>
</comment>
<gene>
    <name evidence="1" type="ORF">FHR82_004323</name>
</gene>
<evidence type="ECO:0000313" key="2">
    <source>
        <dbReference type="Proteomes" id="UP000520767"/>
    </source>
</evidence>
<organism evidence="1 2">
    <name type="scientific">Actinophytocola algeriensis</name>
    <dbReference type="NCBI Taxonomy" id="1768010"/>
    <lineage>
        <taxon>Bacteria</taxon>
        <taxon>Bacillati</taxon>
        <taxon>Actinomycetota</taxon>
        <taxon>Actinomycetes</taxon>
        <taxon>Pseudonocardiales</taxon>
        <taxon>Pseudonocardiaceae</taxon>
    </lineage>
</organism>
<dbReference type="AlphaFoldDB" id="A0A7W7Q7J9"/>
<dbReference type="Pfam" id="PF03640">
    <property type="entry name" value="Lipoprotein_15"/>
    <property type="match status" value="1"/>
</dbReference>
<reference evidence="1 2" key="1">
    <citation type="submission" date="2020-08" db="EMBL/GenBank/DDBJ databases">
        <title>Genomic Encyclopedia of Type Strains, Phase III (KMG-III): the genomes of soil and plant-associated and newly described type strains.</title>
        <authorList>
            <person name="Whitman W."/>
        </authorList>
    </citation>
    <scope>NUCLEOTIDE SEQUENCE [LARGE SCALE GENOMIC DNA]</scope>
    <source>
        <strain evidence="1 2">CECT 8960</strain>
    </source>
</reference>
<dbReference type="Proteomes" id="UP000520767">
    <property type="component" value="Unassembled WGS sequence"/>
</dbReference>
<dbReference type="GO" id="GO:0043448">
    <property type="term" value="P:alkane catabolic process"/>
    <property type="evidence" value="ECO:0007669"/>
    <property type="project" value="TreeGrafter"/>
</dbReference>
<protein>
    <submittedName>
        <fullName evidence="1">Uncharacterized protein</fullName>
    </submittedName>
</protein>
<accession>A0A7W7Q7J9</accession>
<keyword evidence="2" id="KW-1185">Reference proteome</keyword>
<dbReference type="PANTHER" id="PTHR39335">
    <property type="entry name" value="BLL4220 PROTEIN"/>
    <property type="match status" value="1"/>
</dbReference>
<dbReference type="PANTHER" id="PTHR39335:SF1">
    <property type="entry name" value="BLL4220 PROTEIN"/>
    <property type="match status" value="1"/>
</dbReference>
<name>A0A7W7Q7J9_9PSEU</name>
<proteinExistence type="predicted"/>
<dbReference type="InterPro" id="IPR005297">
    <property type="entry name" value="Lipoprotein_repeat"/>
</dbReference>
<sequence length="70" mass="7174">MDPALVGEVERADGTRQVTVGGWPVHTFTGDTSPGQTTGHGARGVWFVIEPAGCKSTAPTTEAPDGSTGY</sequence>
<evidence type="ECO:0000313" key="1">
    <source>
        <dbReference type="EMBL" id="MBB4908081.1"/>
    </source>
</evidence>